<dbReference type="Proteomes" id="UP001295684">
    <property type="component" value="Unassembled WGS sequence"/>
</dbReference>
<evidence type="ECO:0000313" key="1">
    <source>
        <dbReference type="EMBL" id="CAI2364758.1"/>
    </source>
</evidence>
<keyword evidence="2" id="KW-1185">Reference proteome</keyword>
<reference evidence="1" key="1">
    <citation type="submission" date="2023-07" db="EMBL/GenBank/DDBJ databases">
        <authorList>
            <consortium name="AG Swart"/>
            <person name="Singh M."/>
            <person name="Singh A."/>
            <person name="Seah K."/>
            <person name="Emmerich C."/>
        </authorList>
    </citation>
    <scope>NUCLEOTIDE SEQUENCE</scope>
    <source>
        <strain evidence="1">DP1</strain>
    </source>
</reference>
<evidence type="ECO:0000313" key="2">
    <source>
        <dbReference type="Proteomes" id="UP001295684"/>
    </source>
</evidence>
<sequence>MHNRDYGSVGPSARPKSSLKAFNEKVLIDMSMVRKAQSNKFNFSFSKSKIEKQMEKELEKCGAFKHKMILVGKTKKIETSDKNENEKRLTKRNFYSNLYKRDVKSQSKAANRRMISTKNKDLVEVFANDDFVTPVSQNTFLNKFSKAPESVECLDFATGCVPNLPTRAIKSIWN</sequence>
<proteinExistence type="predicted"/>
<comment type="caution">
    <text evidence="1">The sequence shown here is derived from an EMBL/GenBank/DDBJ whole genome shotgun (WGS) entry which is preliminary data.</text>
</comment>
<name>A0AAD1U9Y3_EUPCR</name>
<accession>A0AAD1U9Y3</accession>
<organism evidence="1 2">
    <name type="scientific">Euplotes crassus</name>
    <dbReference type="NCBI Taxonomy" id="5936"/>
    <lineage>
        <taxon>Eukaryota</taxon>
        <taxon>Sar</taxon>
        <taxon>Alveolata</taxon>
        <taxon>Ciliophora</taxon>
        <taxon>Intramacronucleata</taxon>
        <taxon>Spirotrichea</taxon>
        <taxon>Hypotrichia</taxon>
        <taxon>Euplotida</taxon>
        <taxon>Euplotidae</taxon>
        <taxon>Moneuplotes</taxon>
    </lineage>
</organism>
<dbReference type="EMBL" id="CAMPGE010005915">
    <property type="protein sequence ID" value="CAI2364758.1"/>
    <property type="molecule type" value="Genomic_DNA"/>
</dbReference>
<gene>
    <name evidence="1" type="ORF">ECRASSUSDP1_LOCUS6104</name>
</gene>
<protein>
    <submittedName>
        <fullName evidence="1">Uncharacterized protein</fullName>
    </submittedName>
</protein>
<dbReference type="AlphaFoldDB" id="A0AAD1U9Y3"/>